<feature type="transmembrane region" description="Helical" evidence="1">
    <location>
        <begin position="737"/>
        <end position="758"/>
    </location>
</feature>
<feature type="transmembrane region" description="Helical" evidence="1">
    <location>
        <begin position="705"/>
        <end position="725"/>
    </location>
</feature>
<feature type="transmembrane region" description="Helical" evidence="1">
    <location>
        <begin position="653"/>
        <end position="671"/>
    </location>
</feature>
<sequence>MTAPQAAASGRQRHALALVVWLLALAAGSALIARTHFSADLSAFLPASPDQRQRVLIEQLQSGIASRTLFIGIEGGKDSAQRAAVSRAVASSMRESRRFDQVQNGETGDWKEAGTWLFEHRYQLAPDIAPERFTAAGLRDALVDTLSQLGTPAGQITRPLLERDPTGETQRIAEGLIPASSPRSEQGVWVSRSAPRALILATTHAAGSDLDAQAQAIAQIQQAFDAATREMNGAGPRLQLTGAPVFSVESRDRIKHEAIQLATIGGLVMGALLLLAFASPRALVVALLPVATGVVGGTAAVSLVFGEVHGLTMGFGSTLIGETVDYAIYYLIQARGSAVPGTGWMRWREIHWPTVRLGLLTSVCGFAALVFSGFPGLAQLGVFSLAGLIAAALVARFVLPVLAPDGATGMGMRRQMAQIAGLIVRALPRLRLLFVGLGIGALALVLWQGGHLWRADLSAMSPVPKAAQQLDEALRADIGASDGGTLVVVRGADEQAALRNTEAAAAKLEALVGQGELAGFESVTRVLPSEAAQAARLASLPDSATLKARLAEATQGLPLSASRLGPFLADVEAARGQPMIHRADLAGGPLGAVVGALMFERPGGGWSTLISLHPGERFDAKRLEAALAGMAEVQVVNVGDELRSLYRRYLHEAFVQVMLGALAVVLLLGAWLRSGRRLLAVCEPLLVAVLLTLGGLAVLQVPLGILHLVGLLLVVAVGSNYALFFDQLRETGRADEDTLASLMLANLTTVVSFTLIAVSDIPALSAIGRVVAPGALLALLLSAAFARGPAGVSAPRR</sequence>
<accession>A0ABU1NAU8</accession>
<evidence type="ECO:0000313" key="3">
    <source>
        <dbReference type="Proteomes" id="UP001184230"/>
    </source>
</evidence>
<evidence type="ECO:0000313" key="2">
    <source>
        <dbReference type="EMBL" id="MDR6535534.1"/>
    </source>
</evidence>
<dbReference type="SUPFAM" id="SSF82866">
    <property type="entry name" value="Multidrug efflux transporter AcrB transmembrane domain"/>
    <property type="match status" value="2"/>
</dbReference>
<gene>
    <name evidence="2" type="ORF">J2739_001294</name>
</gene>
<feature type="transmembrane region" description="Helical" evidence="1">
    <location>
        <begin position="258"/>
        <end position="277"/>
    </location>
</feature>
<feature type="transmembrane region" description="Helical" evidence="1">
    <location>
        <begin position="432"/>
        <end position="453"/>
    </location>
</feature>
<name>A0ABU1NAU8_9BURK</name>
<keyword evidence="1" id="KW-0812">Transmembrane</keyword>
<feature type="transmembrane region" description="Helical" evidence="1">
    <location>
        <begin position="284"/>
        <end position="305"/>
    </location>
</feature>
<feature type="transmembrane region" description="Helical" evidence="1">
    <location>
        <begin position="380"/>
        <end position="403"/>
    </location>
</feature>
<keyword evidence="1" id="KW-0472">Membrane</keyword>
<feature type="transmembrane region" description="Helical" evidence="1">
    <location>
        <begin position="353"/>
        <end position="374"/>
    </location>
</feature>
<dbReference type="EMBL" id="JAVDRF010000002">
    <property type="protein sequence ID" value="MDR6535534.1"/>
    <property type="molecule type" value="Genomic_DNA"/>
</dbReference>
<dbReference type="InterPro" id="IPR050545">
    <property type="entry name" value="Mycobact_MmpL"/>
</dbReference>
<feature type="transmembrane region" description="Helical" evidence="1">
    <location>
        <begin position="311"/>
        <end position="332"/>
    </location>
</feature>
<keyword evidence="3" id="KW-1185">Reference proteome</keyword>
<dbReference type="PANTHER" id="PTHR33406:SF13">
    <property type="entry name" value="MEMBRANE PROTEIN YDFJ"/>
    <property type="match status" value="1"/>
</dbReference>
<reference evidence="2 3" key="1">
    <citation type="submission" date="2023-07" db="EMBL/GenBank/DDBJ databases">
        <title>Sorghum-associated microbial communities from plants grown in Nebraska, USA.</title>
        <authorList>
            <person name="Schachtman D."/>
        </authorList>
    </citation>
    <scope>NUCLEOTIDE SEQUENCE [LARGE SCALE GENOMIC DNA]</scope>
    <source>
        <strain evidence="2 3">DS1781</strain>
    </source>
</reference>
<dbReference type="PANTHER" id="PTHR33406">
    <property type="entry name" value="MEMBRANE PROTEIN MJ1562-RELATED"/>
    <property type="match status" value="1"/>
</dbReference>
<comment type="caution">
    <text evidence="2">The sequence shown here is derived from an EMBL/GenBank/DDBJ whole genome shotgun (WGS) entry which is preliminary data.</text>
</comment>
<keyword evidence="1" id="KW-1133">Transmembrane helix</keyword>
<evidence type="ECO:0000256" key="1">
    <source>
        <dbReference type="SAM" id="Phobius"/>
    </source>
</evidence>
<organism evidence="2 3">
    <name type="scientific">Variovorax soli</name>
    <dbReference type="NCBI Taxonomy" id="376815"/>
    <lineage>
        <taxon>Bacteria</taxon>
        <taxon>Pseudomonadati</taxon>
        <taxon>Pseudomonadota</taxon>
        <taxon>Betaproteobacteria</taxon>
        <taxon>Burkholderiales</taxon>
        <taxon>Comamonadaceae</taxon>
        <taxon>Variovorax</taxon>
    </lineage>
</organism>
<dbReference type="Gene3D" id="1.20.1640.10">
    <property type="entry name" value="Multidrug efflux transporter AcrB transmembrane domain"/>
    <property type="match status" value="2"/>
</dbReference>
<proteinExistence type="predicted"/>
<dbReference type="RefSeq" id="WP_309899699.1">
    <property type="nucleotide sequence ID" value="NZ_JAVDRF010000002.1"/>
</dbReference>
<dbReference type="Proteomes" id="UP001184230">
    <property type="component" value="Unassembled WGS sequence"/>
</dbReference>
<feature type="transmembrane region" description="Helical" evidence="1">
    <location>
        <begin position="678"/>
        <end position="699"/>
    </location>
</feature>
<feature type="transmembrane region" description="Helical" evidence="1">
    <location>
        <begin position="770"/>
        <end position="788"/>
    </location>
</feature>
<protein>
    <submittedName>
        <fullName evidence="2">Exporter</fullName>
    </submittedName>
</protein>